<dbReference type="AlphaFoldDB" id="A0A2M4DGQ0"/>
<reference evidence="2" key="1">
    <citation type="submission" date="2018-01" db="EMBL/GenBank/DDBJ databases">
        <title>An insight into the sialome of Amazonian anophelines.</title>
        <authorList>
            <person name="Ribeiro J.M."/>
            <person name="Scarpassa V."/>
            <person name="Calvo E."/>
        </authorList>
    </citation>
    <scope>NUCLEOTIDE SEQUENCE</scope>
</reference>
<sequence>MFKRCQKASRVSFLCSLVMCSTHDAAAVAAAAAARTAMHSKRHLRPFRVAWHCLWSDGSTPSVTYPVGERICR</sequence>
<evidence type="ECO:0000256" key="1">
    <source>
        <dbReference type="SAM" id="SignalP"/>
    </source>
</evidence>
<accession>A0A2M4DGQ0</accession>
<name>A0A2M4DGQ0_ANODA</name>
<proteinExistence type="predicted"/>
<feature type="chain" id="PRO_5014934754" evidence="1">
    <location>
        <begin position="28"/>
        <end position="73"/>
    </location>
</feature>
<evidence type="ECO:0000313" key="2">
    <source>
        <dbReference type="EMBL" id="MBW76679.1"/>
    </source>
</evidence>
<keyword evidence="1" id="KW-0732">Signal</keyword>
<protein>
    <submittedName>
        <fullName evidence="2">Putative secreted protein</fullName>
    </submittedName>
</protein>
<organism evidence="2">
    <name type="scientific">Anopheles darlingi</name>
    <name type="common">Mosquito</name>
    <dbReference type="NCBI Taxonomy" id="43151"/>
    <lineage>
        <taxon>Eukaryota</taxon>
        <taxon>Metazoa</taxon>
        <taxon>Ecdysozoa</taxon>
        <taxon>Arthropoda</taxon>
        <taxon>Hexapoda</taxon>
        <taxon>Insecta</taxon>
        <taxon>Pterygota</taxon>
        <taxon>Neoptera</taxon>
        <taxon>Endopterygota</taxon>
        <taxon>Diptera</taxon>
        <taxon>Nematocera</taxon>
        <taxon>Culicoidea</taxon>
        <taxon>Culicidae</taxon>
        <taxon>Anophelinae</taxon>
        <taxon>Anopheles</taxon>
    </lineage>
</organism>
<feature type="signal peptide" evidence="1">
    <location>
        <begin position="1"/>
        <end position="27"/>
    </location>
</feature>
<dbReference type="EMBL" id="GGFL01012501">
    <property type="protein sequence ID" value="MBW76679.1"/>
    <property type="molecule type" value="Transcribed_RNA"/>
</dbReference>